<dbReference type="PANTHER" id="PTHR26312">
    <property type="entry name" value="TETRATRICOPEPTIDE REPEAT PROTEIN 5"/>
    <property type="match status" value="1"/>
</dbReference>
<evidence type="ECO:0000313" key="1">
    <source>
        <dbReference type="EMBL" id="KAK9727148.1"/>
    </source>
</evidence>
<organism evidence="1 2">
    <name type="scientific">Saponaria officinalis</name>
    <name type="common">Common soapwort</name>
    <name type="synonym">Lychnis saponaria</name>
    <dbReference type="NCBI Taxonomy" id="3572"/>
    <lineage>
        <taxon>Eukaryota</taxon>
        <taxon>Viridiplantae</taxon>
        <taxon>Streptophyta</taxon>
        <taxon>Embryophyta</taxon>
        <taxon>Tracheophyta</taxon>
        <taxon>Spermatophyta</taxon>
        <taxon>Magnoliopsida</taxon>
        <taxon>eudicotyledons</taxon>
        <taxon>Gunneridae</taxon>
        <taxon>Pentapetalae</taxon>
        <taxon>Caryophyllales</taxon>
        <taxon>Caryophyllaceae</taxon>
        <taxon>Caryophylleae</taxon>
        <taxon>Saponaria</taxon>
    </lineage>
</organism>
<sequence>MAVKVVSTPSLPWSPKNRPQNDVVLASKTIWLGTMSSKLSRTHSLEYKPKQKPHHLIRRTCSANFDNFNSNDEEFSRKIQELALQFQNSSDENQASIEMKANCVDLPISLRMIKRKKNQFKQNTSKVGETAYCSVKKAFSSMVFIIRELYSYTLQLRETLLFEDLQAILSRVRNEMHASFVWLFQQVFSHTPTLMIYIMILLANFTVHSMSSSAAFATTAPPPVAVERELFSVASSSLDIKTTSFGGSDGGGNQVKSVGSGMDGDDWINNLSANINRPIFPRQEEETVVWNAIVDEASRMQGKFRDEFFSDGVIKSLVSPVTAKVVSDKDYEEYFRTELVYQTELVQEPNNVLLLANYAHFLHLVVRDYHRAEEYYKRAISVEPKDAEAHCKYANFLWHIRNDLWAAEETFLEAISVDPTNSFYAANYAHFLWNTGGEETCFPLDFPEDDTLAA</sequence>
<proteinExistence type="predicted"/>
<keyword evidence="2" id="KW-1185">Reference proteome</keyword>
<dbReference type="PANTHER" id="PTHR26312:SF132">
    <property type="entry name" value="OS01G0855200 PROTEIN"/>
    <property type="match status" value="1"/>
</dbReference>
<name>A0AAW1L1X7_SAPOF</name>
<comment type="caution">
    <text evidence="1">The sequence shown here is derived from an EMBL/GenBank/DDBJ whole genome shotgun (WGS) entry which is preliminary data.</text>
</comment>
<protein>
    <submittedName>
        <fullName evidence="1">Uncharacterized protein</fullName>
    </submittedName>
</protein>
<dbReference type="EMBL" id="JBDFQZ010000005">
    <property type="protein sequence ID" value="KAK9727148.1"/>
    <property type="molecule type" value="Genomic_DNA"/>
</dbReference>
<dbReference type="AlphaFoldDB" id="A0AAW1L1X7"/>
<dbReference type="Proteomes" id="UP001443914">
    <property type="component" value="Unassembled WGS sequence"/>
</dbReference>
<reference evidence="1" key="1">
    <citation type="submission" date="2024-03" db="EMBL/GenBank/DDBJ databases">
        <title>WGS assembly of Saponaria officinalis var. Norfolk2.</title>
        <authorList>
            <person name="Jenkins J."/>
            <person name="Shu S."/>
            <person name="Grimwood J."/>
            <person name="Barry K."/>
            <person name="Goodstein D."/>
            <person name="Schmutz J."/>
            <person name="Leebens-Mack J."/>
            <person name="Osbourn A."/>
        </authorList>
    </citation>
    <scope>NUCLEOTIDE SEQUENCE [LARGE SCALE GENOMIC DNA]</scope>
    <source>
        <strain evidence="1">JIC</strain>
    </source>
</reference>
<gene>
    <name evidence="1" type="ORF">RND81_05G261500</name>
</gene>
<accession>A0AAW1L1X7</accession>
<evidence type="ECO:0000313" key="2">
    <source>
        <dbReference type="Proteomes" id="UP001443914"/>
    </source>
</evidence>
<dbReference type="Gene3D" id="1.25.40.10">
    <property type="entry name" value="Tetratricopeptide repeat domain"/>
    <property type="match status" value="1"/>
</dbReference>
<dbReference type="SUPFAM" id="SSF48452">
    <property type="entry name" value="TPR-like"/>
    <property type="match status" value="1"/>
</dbReference>
<dbReference type="InterPro" id="IPR011990">
    <property type="entry name" value="TPR-like_helical_dom_sf"/>
</dbReference>